<dbReference type="AlphaFoldDB" id="A0A9Q0K5N6"/>
<evidence type="ECO:0000313" key="1">
    <source>
        <dbReference type="EMBL" id="KAJ4963782.1"/>
    </source>
</evidence>
<accession>A0A9Q0K5N6</accession>
<name>A0A9Q0K5N6_9MAGN</name>
<proteinExistence type="predicted"/>
<gene>
    <name evidence="1" type="ORF">NE237_023721</name>
</gene>
<comment type="caution">
    <text evidence="1">The sequence shown here is derived from an EMBL/GenBank/DDBJ whole genome shotgun (WGS) entry which is preliminary data.</text>
</comment>
<protein>
    <submittedName>
        <fullName evidence="1">Uncharacterized protein</fullName>
    </submittedName>
</protein>
<dbReference type="Proteomes" id="UP001141806">
    <property type="component" value="Unassembled WGS sequence"/>
</dbReference>
<keyword evidence="2" id="KW-1185">Reference proteome</keyword>
<organism evidence="1 2">
    <name type="scientific">Protea cynaroides</name>
    <dbReference type="NCBI Taxonomy" id="273540"/>
    <lineage>
        <taxon>Eukaryota</taxon>
        <taxon>Viridiplantae</taxon>
        <taxon>Streptophyta</taxon>
        <taxon>Embryophyta</taxon>
        <taxon>Tracheophyta</taxon>
        <taxon>Spermatophyta</taxon>
        <taxon>Magnoliopsida</taxon>
        <taxon>Proteales</taxon>
        <taxon>Proteaceae</taxon>
        <taxon>Protea</taxon>
    </lineage>
</organism>
<sequence length="116" mass="13019">MNELPMSFNHISAVHEMVPIQPYSVAHRLGKKTLADSDERRAVYAKPILPRSHIANLFGTNSKALGGRSARGRSARDRTSGEQWRRSCLLGGRSATFFQILFAAPVRCCYFLWPTL</sequence>
<dbReference type="EMBL" id="JAMYWD010000008">
    <property type="protein sequence ID" value="KAJ4963782.1"/>
    <property type="molecule type" value="Genomic_DNA"/>
</dbReference>
<evidence type="ECO:0000313" key="2">
    <source>
        <dbReference type="Proteomes" id="UP001141806"/>
    </source>
</evidence>
<reference evidence="1" key="1">
    <citation type="journal article" date="2023" name="Plant J.">
        <title>The genome of the king protea, Protea cynaroides.</title>
        <authorList>
            <person name="Chang J."/>
            <person name="Duong T.A."/>
            <person name="Schoeman C."/>
            <person name="Ma X."/>
            <person name="Roodt D."/>
            <person name="Barker N."/>
            <person name="Li Z."/>
            <person name="Van de Peer Y."/>
            <person name="Mizrachi E."/>
        </authorList>
    </citation>
    <scope>NUCLEOTIDE SEQUENCE</scope>
    <source>
        <tissue evidence="1">Young leaves</tissue>
    </source>
</reference>